<keyword evidence="2" id="KW-0472">Membrane</keyword>
<evidence type="ECO:0000256" key="1">
    <source>
        <dbReference type="SAM" id="MobiDB-lite"/>
    </source>
</evidence>
<sequence length="218" mass="22962">MKKQSYKDALSKLKTSEDFQEQTLKRLGLEGDTYQAHAQKGEMDMKQSNPASNNKNSKLKVWTVGIAACAVLAVGVLALNQNNSGTDPGLGAGNIVADNGANNVDHNSGTNNGVVDSNSGTSNGVVGNKPAPPTTAKHMVNIDGIIEEVSEDGKSFRIGELWVTVTDATEYGITGPTAPDPSEQLVSKEFKVGNAVSGFTSEDVTSGKVTAERIYNNF</sequence>
<evidence type="ECO:0008006" key="5">
    <source>
        <dbReference type="Google" id="ProtNLM"/>
    </source>
</evidence>
<protein>
    <recommendedName>
        <fullName evidence="5">DUF5666 domain-containing protein</fullName>
    </recommendedName>
</protein>
<proteinExistence type="predicted"/>
<feature type="region of interest" description="Disordered" evidence="1">
    <location>
        <begin position="104"/>
        <end position="134"/>
    </location>
</feature>
<feature type="compositionally biased region" description="Polar residues" evidence="1">
    <location>
        <begin position="104"/>
        <end position="125"/>
    </location>
</feature>
<evidence type="ECO:0000256" key="2">
    <source>
        <dbReference type="SAM" id="Phobius"/>
    </source>
</evidence>
<dbReference type="Proteomes" id="UP000683139">
    <property type="component" value="Unassembled WGS sequence"/>
</dbReference>
<accession>A0A920D1A4</accession>
<gene>
    <name evidence="3" type="ORF">J40TS1_50300</name>
</gene>
<dbReference type="EMBL" id="BOSE01000014">
    <property type="protein sequence ID" value="GIP19388.1"/>
    <property type="molecule type" value="Genomic_DNA"/>
</dbReference>
<organism evidence="3 4">
    <name type="scientific">Paenibacillus montaniterrae</name>
    <dbReference type="NCBI Taxonomy" id="429341"/>
    <lineage>
        <taxon>Bacteria</taxon>
        <taxon>Bacillati</taxon>
        <taxon>Bacillota</taxon>
        <taxon>Bacilli</taxon>
        <taxon>Bacillales</taxon>
        <taxon>Paenibacillaceae</taxon>
        <taxon>Paenibacillus</taxon>
    </lineage>
</organism>
<evidence type="ECO:0000313" key="3">
    <source>
        <dbReference type="EMBL" id="GIP19388.1"/>
    </source>
</evidence>
<dbReference type="AlphaFoldDB" id="A0A920D1A4"/>
<dbReference type="RefSeq" id="WP_213520063.1">
    <property type="nucleotide sequence ID" value="NZ_BOSE01000014.1"/>
</dbReference>
<name>A0A920D1A4_9BACL</name>
<comment type="caution">
    <text evidence="3">The sequence shown here is derived from an EMBL/GenBank/DDBJ whole genome shotgun (WGS) entry which is preliminary data.</text>
</comment>
<feature type="transmembrane region" description="Helical" evidence="2">
    <location>
        <begin position="61"/>
        <end position="79"/>
    </location>
</feature>
<reference evidence="3" key="1">
    <citation type="submission" date="2021-03" db="EMBL/GenBank/DDBJ databases">
        <title>Antimicrobial resistance genes in bacteria isolated from Japanese honey, and their potential for conferring macrolide and lincosamide resistance in the American foulbrood pathogen Paenibacillus larvae.</title>
        <authorList>
            <person name="Okamoto M."/>
            <person name="Kumagai M."/>
            <person name="Kanamori H."/>
            <person name="Takamatsu D."/>
        </authorList>
    </citation>
    <scope>NUCLEOTIDE SEQUENCE</scope>
    <source>
        <strain evidence="3">J40TS1</strain>
    </source>
</reference>
<evidence type="ECO:0000313" key="4">
    <source>
        <dbReference type="Proteomes" id="UP000683139"/>
    </source>
</evidence>
<keyword evidence="2" id="KW-0812">Transmembrane</keyword>
<keyword evidence="4" id="KW-1185">Reference proteome</keyword>
<keyword evidence="2" id="KW-1133">Transmembrane helix</keyword>